<dbReference type="Proteomes" id="UP000663825">
    <property type="component" value="Unassembled WGS sequence"/>
</dbReference>
<sequence>DVINEVDSSINRYNTQKGKIMAIDNNKNHCTCQRCDGTNIIDEVGVIRCIHCHALLLKVVNIIDFK</sequence>
<organism evidence="1 2">
    <name type="scientific">Rotaria socialis</name>
    <dbReference type="NCBI Taxonomy" id="392032"/>
    <lineage>
        <taxon>Eukaryota</taxon>
        <taxon>Metazoa</taxon>
        <taxon>Spiralia</taxon>
        <taxon>Gnathifera</taxon>
        <taxon>Rotifera</taxon>
        <taxon>Eurotatoria</taxon>
        <taxon>Bdelloidea</taxon>
        <taxon>Philodinida</taxon>
        <taxon>Philodinidae</taxon>
        <taxon>Rotaria</taxon>
    </lineage>
</organism>
<dbReference type="EMBL" id="CAJNXB010001380">
    <property type="protein sequence ID" value="CAF3160828.1"/>
    <property type="molecule type" value="Genomic_DNA"/>
</dbReference>
<dbReference type="AlphaFoldDB" id="A0A817PEW9"/>
<gene>
    <name evidence="1" type="ORF">TIS948_LOCUS10250</name>
</gene>
<feature type="non-terminal residue" evidence="1">
    <location>
        <position position="1"/>
    </location>
</feature>
<reference evidence="1" key="1">
    <citation type="submission" date="2021-02" db="EMBL/GenBank/DDBJ databases">
        <authorList>
            <person name="Nowell W R."/>
        </authorList>
    </citation>
    <scope>NUCLEOTIDE SEQUENCE</scope>
</reference>
<protein>
    <submittedName>
        <fullName evidence="1">Uncharacterized protein</fullName>
    </submittedName>
</protein>
<proteinExistence type="predicted"/>
<comment type="caution">
    <text evidence="1">The sequence shown here is derived from an EMBL/GenBank/DDBJ whole genome shotgun (WGS) entry which is preliminary data.</text>
</comment>
<name>A0A817PEW9_9BILA</name>
<accession>A0A817PEW9</accession>
<evidence type="ECO:0000313" key="1">
    <source>
        <dbReference type="EMBL" id="CAF3160828.1"/>
    </source>
</evidence>
<evidence type="ECO:0000313" key="2">
    <source>
        <dbReference type="Proteomes" id="UP000663825"/>
    </source>
</evidence>